<dbReference type="RefSeq" id="XP_031866741.1">
    <property type="nucleotide sequence ID" value="XM_032017310.1"/>
</dbReference>
<dbReference type="GeneID" id="43601536"/>
<feature type="compositionally biased region" description="Basic residues" evidence="2">
    <location>
        <begin position="150"/>
        <end position="161"/>
    </location>
</feature>
<proteinExistence type="predicted"/>
<keyword evidence="1" id="KW-0539">Nucleus</keyword>
<reference evidence="4 5" key="1">
    <citation type="journal article" date="2018" name="IMA Fungus">
        <title>IMA Genome-F 9: Draft genome sequence of Annulohypoxylon stygium, Aspergillus mulundensis, Berkeleyomyces basicola (syn. Thielaviopsis basicola), Ceratocystis smalleyi, two Cercospora beticola strains, Coleophoma cylindrospora, Fusarium fracticaudum, Phialophora cf. hyalina, and Morchella septimelata.</title>
        <authorList>
            <person name="Wingfield B.D."/>
            <person name="Bills G.F."/>
            <person name="Dong Y."/>
            <person name="Huang W."/>
            <person name="Nel W.J."/>
            <person name="Swalarsk-Parry B.S."/>
            <person name="Vaghefi N."/>
            <person name="Wilken P.M."/>
            <person name="An Z."/>
            <person name="de Beer Z.W."/>
            <person name="De Vos L."/>
            <person name="Chen L."/>
            <person name="Duong T.A."/>
            <person name="Gao Y."/>
            <person name="Hammerbacher A."/>
            <person name="Kikkert J.R."/>
            <person name="Li Y."/>
            <person name="Li H."/>
            <person name="Li K."/>
            <person name="Li Q."/>
            <person name="Liu X."/>
            <person name="Ma X."/>
            <person name="Naidoo K."/>
            <person name="Pethybridge S.J."/>
            <person name="Sun J."/>
            <person name="Steenkamp E.T."/>
            <person name="van der Nest M.A."/>
            <person name="van Wyk S."/>
            <person name="Wingfield M.J."/>
            <person name="Xiong C."/>
            <person name="Yue Q."/>
            <person name="Zhang X."/>
        </authorList>
    </citation>
    <scope>NUCLEOTIDE SEQUENCE [LARGE SCALE GENOMIC DNA]</scope>
    <source>
        <strain evidence="4 5">BP 5553</strain>
    </source>
</reference>
<sequence>MDAENSRRSACDRCRGQKLRCVRRPSNPNTADQKALEPCERCIKAGVECIHTIHPHPRRKASRIHEQMPPRSVSSLPSDVYRTATSVDFIPSAESDEGTFVSKDLISLPTPQSISGHQMNGTGRDQYETASPSKRRLTAPTIRLQSGRPKFQHNRGPRHRTSSLPSRQLSSTPEGPLGFRPDAPFDSEDFDLAMWLDPNPTLSHDDQNVAVTQLWSKPTENAMHSSLNVSANVNANDGSKLMPNNDGGKEECLHLLSELSSRLLKEFGRRNSMKLEDILYSLPECSPSQPDGSNGMDTVSISPKNTIGMLLESTQSFLEVLKHLELDQFSSSNSECGYSEDGDELQLVSTTDDYSCNQQDATTMGFGGGNASSHSADFSSSARSRHLADTPDMPTTMMILTSYTWLLQGYETVFSEIYKTLLSRAKFSGEAYPVHSVIPGLQIGGFALDNHRDLQLEILIQISTVMLERVEIVLGVKAVSQQPSSSQDRSQNSGRGIFGNMASASTLLEICFNNKDVGAANGDRHGGPELVRETMENIRAFLRDRDGFSIDEVLDR</sequence>
<dbReference type="OrthoDB" id="4222821at2759"/>
<feature type="region of interest" description="Disordered" evidence="2">
    <location>
        <begin position="109"/>
        <end position="179"/>
    </location>
</feature>
<dbReference type="GO" id="GO:0000981">
    <property type="term" value="F:DNA-binding transcription factor activity, RNA polymerase II-specific"/>
    <property type="evidence" value="ECO:0007669"/>
    <property type="project" value="InterPro"/>
</dbReference>
<keyword evidence="5" id="KW-1185">Reference proteome</keyword>
<dbReference type="InterPro" id="IPR001138">
    <property type="entry name" value="Zn2Cys6_DnaBD"/>
</dbReference>
<name>A0A370TEY0_9HELO</name>
<organism evidence="4 5">
    <name type="scientific">Venustampulla echinocandica</name>
    <dbReference type="NCBI Taxonomy" id="2656787"/>
    <lineage>
        <taxon>Eukaryota</taxon>
        <taxon>Fungi</taxon>
        <taxon>Dikarya</taxon>
        <taxon>Ascomycota</taxon>
        <taxon>Pezizomycotina</taxon>
        <taxon>Leotiomycetes</taxon>
        <taxon>Helotiales</taxon>
        <taxon>Pleuroascaceae</taxon>
        <taxon>Venustampulla</taxon>
    </lineage>
</organism>
<dbReference type="AlphaFoldDB" id="A0A370TEY0"/>
<feature type="region of interest" description="Disordered" evidence="2">
    <location>
        <begin position="58"/>
        <end position="77"/>
    </location>
</feature>
<dbReference type="SMART" id="SM00066">
    <property type="entry name" value="GAL4"/>
    <property type="match status" value="1"/>
</dbReference>
<evidence type="ECO:0000256" key="1">
    <source>
        <dbReference type="ARBA" id="ARBA00023242"/>
    </source>
</evidence>
<protein>
    <recommendedName>
        <fullName evidence="3">Zn(2)-C6 fungal-type domain-containing protein</fullName>
    </recommendedName>
</protein>
<dbReference type="InterPro" id="IPR036864">
    <property type="entry name" value="Zn2-C6_fun-type_DNA-bd_sf"/>
</dbReference>
<feature type="domain" description="Zn(2)-C6 fungal-type" evidence="3">
    <location>
        <begin position="10"/>
        <end position="51"/>
    </location>
</feature>
<dbReference type="STRING" id="2656787.A0A370TEY0"/>
<dbReference type="PROSITE" id="PS50048">
    <property type="entry name" value="ZN2_CY6_FUNGAL_2"/>
    <property type="match status" value="1"/>
</dbReference>
<dbReference type="Gene3D" id="4.10.240.10">
    <property type="entry name" value="Zn(2)-C6 fungal-type DNA-binding domain"/>
    <property type="match status" value="1"/>
</dbReference>
<dbReference type="Proteomes" id="UP000254866">
    <property type="component" value="Unassembled WGS sequence"/>
</dbReference>
<accession>A0A370TEY0</accession>
<comment type="caution">
    <text evidence="4">The sequence shown here is derived from an EMBL/GenBank/DDBJ whole genome shotgun (WGS) entry which is preliminary data.</text>
</comment>
<evidence type="ECO:0000313" key="5">
    <source>
        <dbReference type="Proteomes" id="UP000254866"/>
    </source>
</evidence>
<dbReference type="EMBL" id="NPIC01000009">
    <property type="protein sequence ID" value="RDL33248.1"/>
    <property type="molecule type" value="Genomic_DNA"/>
</dbReference>
<dbReference type="CDD" id="cd00067">
    <property type="entry name" value="GAL4"/>
    <property type="match status" value="1"/>
</dbReference>
<gene>
    <name evidence="4" type="ORF">BP5553_08687</name>
</gene>
<feature type="compositionally biased region" description="Polar residues" evidence="2">
    <location>
        <begin position="109"/>
        <end position="132"/>
    </location>
</feature>
<evidence type="ECO:0000259" key="3">
    <source>
        <dbReference type="PROSITE" id="PS50048"/>
    </source>
</evidence>
<dbReference type="SUPFAM" id="SSF57701">
    <property type="entry name" value="Zn2/Cys6 DNA-binding domain"/>
    <property type="match status" value="1"/>
</dbReference>
<evidence type="ECO:0000256" key="2">
    <source>
        <dbReference type="SAM" id="MobiDB-lite"/>
    </source>
</evidence>
<dbReference type="GO" id="GO:0008270">
    <property type="term" value="F:zinc ion binding"/>
    <property type="evidence" value="ECO:0007669"/>
    <property type="project" value="InterPro"/>
</dbReference>
<feature type="compositionally biased region" description="Polar residues" evidence="2">
    <location>
        <begin position="162"/>
        <end position="173"/>
    </location>
</feature>
<evidence type="ECO:0000313" key="4">
    <source>
        <dbReference type="EMBL" id="RDL33248.1"/>
    </source>
</evidence>